<keyword evidence="5 13" id="KW-0349">Heme</keyword>
<comment type="similarity">
    <text evidence="4 14">Belongs to the cytochrome P450 family.</text>
</comment>
<evidence type="ECO:0000256" key="5">
    <source>
        <dbReference type="ARBA" id="ARBA00022617"/>
    </source>
</evidence>
<dbReference type="InterPro" id="IPR002401">
    <property type="entry name" value="Cyt_P450_E_grp-I"/>
</dbReference>
<dbReference type="GO" id="GO:0016705">
    <property type="term" value="F:oxidoreductase activity, acting on paired donors, with incorporation or reduction of molecular oxygen"/>
    <property type="evidence" value="ECO:0007669"/>
    <property type="project" value="InterPro"/>
</dbReference>
<feature type="binding site" description="axial binding residue" evidence="13">
    <location>
        <position position="465"/>
    </location>
    <ligand>
        <name>heme</name>
        <dbReference type="ChEBI" id="CHEBI:30413"/>
    </ligand>
    <ligandPart>
        <name>Fe</name>
        <dbReference type="ChEBI" id="CHEBI:18248"/>
    </ligandPart>
</feature>
<evidence type="ECO:0000256" key="3">
    <source>
        <dbReference type="ARBA" id="ARBA00004406"/>
    </source>
</evidence>
<proteinExistence type="evidence at transcript level"/>
<dbReference type="GO" id="GO:0005506">
    <property type="term" value="F:iron ion binding"/>
    <property type="evidence" value="ECO:0007669"/>
    <property type="project" value="InterPro"/>
</dbReference>
<dbReference type="FunFam" id="1.10.630.10:FF:000042">
    <property type="entry name" value="Cytochrome P450"/>
    <property type="match status" value="1"/>
</dbReference>
<dbReference type="PANTHER" id="PTHR24292:SF54">
    <property type="entry name" value="CYP9F3-RELATED"/>
    <property type="match status" value="1"/>
</dbReference>
<evidence type="ECO:0000256" key="1">
    <source>
        <dbReference type="ARBA" id="ARBA00001971"/>
    </source>
</evidence>
<comment type="cofactor">
    <cofactor evidence="1 13">
        <name>heme</name>
        <dbReference type="ChEBI" id="CHEBI:30413"/>
    </cofactor>
</comment>
<dbReference type="CDD" id="cd11056">
    <property type="entry name" value="CYP6-like"/>
    <property type="match status" value="1"/>
</dbReference>
<dbReference type="PANTHER" id="PTHR24292">
    <property type="entry name" value="CYTOCHROME P450"/>
    <property type="match status" value="1"/>
</dbReference>
<name>A0AAT9UTT0_MACHI</name>
<dbReference type="GO" id="GO:0020037">
    <property type="term" value="F:heme binding"/>
    <property type="evidence" value="ECO:0007669"/>
    <property type="project" value="InterPro"/>
</dbReference>
<dbReference type="PRINTS" id="PR00385">
    <property type="entry name" value="P450"/>
</dbReference>
<dbReference type="EMBL" id="OR117199">
    <property type="protein sequence ID" value="WIM41639.1"/>
    <property type="molecule type" value="mRNA"/>
</dbReference>
<evidence type="ECO:0000256" key="10">
    <source>
        <dbReference type="ARBA" id="ARBA00023004"/>
    </source>
</evidence>
<dbReference type="InterPro" id="IPR001128">
    <property type="entry name" value="Cyt_P450"/>
</dbReference>
<evidence type="ECO:0000313" key="15">
    <source>
        <dbReference type="EMBL" id="WIM41639.1"/>
    </source>
</evidence>
<evidence type="ECO:0000256" key="8">
    <source>
        <dbReference type="ARBA" id="ARBA00022848"/>
    </source>
</evidence>
<dbReference type="Pfam" id="PF00067">
    <property type="entry name" value="p450"/>
    <property type="match status" value="1"/>
</dbReference>
<evidence type="ECO:0000256" key="13">
    <source>
        <dbReference type="PIRSR" id="PIRSR602401-1"/>
    </source>
</evidence>
<evidence type="ECO:0000256" key="6">
    <source>
        <dbReference type="ARBA" id="ARBA00022723"/>
    </source>
</evidence>
<sequence>MSFYLWLILIVILLLIYFHRWLTKRYSYFEHLGIPYLKPNFLFGNLTDAFLLRKSISEVYADLYKKLDPYKYVGIFNTVAPAIMIRDPELLRHILIKDFHNFSDRGFHVNSEAEPMTNNLFFLKGDNWHNLRIKLTPTFSTGKMKKMLPLVKECATHLSQVLENLPSEESFDMKDFWARYMTDIVASCVFGIDANSLANPDSEFLAFGKKIFRFRFSTLLRITWQKMPSMLTKFITMGDVKTETFFCDIVYEMIRHREQSKIIRNDFLDLLISMKNDWTLHHPDDTKDYQDLHKFFQEIGRTGNGDDLRITEELLAAQAFVFFIAGFETTSTSLSYVLLELSLNPSIQDKVRQEFIEVMSLHGGEITYDVLKQTPYMDMVIAETLRKYPPVGMLQRRTCQDYNIPGSDVIIPEDTPIIISVHGIHMDEKYYENPQEFRPERFTEQEQSKRARFTYLPFGEGPRICIGSRFARLAMKVGLINALKKSSYQVSPRMRFPIKMDSALGLLTPRDAILLQRREIN</sequence>
<keyword evidence="12" id="KW-0472">Membrane</keyword>
<evidence type="ECO:0000256" key="12">
    <source>
        <dbReference type="ARBA" id="ARBA00023136"/>
    </source>
</evidence>
<dbReference type="SUPFAM" id="SSF48264">
    <property type="entry name" value="Cytochrome P450"/>
    <property type="match status" value="1"/>
</dbReference>
<keyword evidence="9 14" id="KW-0560">Oxidoreductase</keyword>
<keyword evidence="11 14" id="KW-0503">Monooxygenase</keyword>
<dbReference type="Gene3D" id="1.10.630.10">
    <property type="entry name" value="Cytochrome P450"/>
    <property type="match status" value="1"/>
</dbReference>
<dbReference type="InterPro" id="IPR017972">
    <property type="entry name" value="Cyt_P450_CS"/>
</dbReference>
<dbReference type="PROSITE" id="PS00086">
    <property type="entry name" value="CYTOCHROME_P450"/>
    <property type="match status" value="1"/>
</dbReference>
<evidence type="ECO:0000256" key="14">
    <source>
        <dbReference type="RuleBase" id="RU000461"/>
    </source>
</evidence>
<dbReference type="PRINTS" id="PR00463">
    <property type="entry name" value="EP450I"/>
</dbReference>
<protein>
    <submittedName>
        <fullName evidence="15">Cytochrome P450 6PZ29</fullName>
    </submittedName>
</protein>
<comment type="subcellular location">
    <subcellularLocation>
        <location evidence="3">Endoplasmic reticulum membrane</location>
        <topology evidence="3">Peripheral membrane protein</topology>
    </subcellularLocation>
    <subcellularLocation>
        <location evidence="2">Microsome membrane</location>
        <topology evidence="2">Peripheral membrane protein</topology>
    </subcellularLocation>
</comment>
<accession>A0AAT9UTT0</accession>
<dbReference type="AlphaFoldDB" id="A0AAT9UTT0"/>
<organism evidence="15">
    <name type="scientific">Maconellicoccus hirsutus</name>
    <name type="common">Pink hibiscus mealybug</name>
    <dbReference type="NCBI Taxonomy" id="177089"/>
    <lineage>
        <taxon>Eukaryota</taxon>
        <taxon>Metazoa</taxon>
        <taxon>Ecdysozoa</taxon>
        <taxon>Arthropoda</taxon>
        <taxon>Hexapoda</taxon>
        <taxon>Insecta</taxon>
        <taxon>Pterygota</taxon>
        <taxon>Neoptera</taxon>
        <taxon>Paraneoptera</taxon>
        <taxon>Hemiptera</taxon>
        <taxon>Sternorrhyncha</taxon>
        <taxon>Coccoidea</taxon>
        <taxon>Pseudococcidae</taxon>
        <taxon>Maconellicoccus</taxon>
    </lineage>
</organism>
<dbReference type="InterPro" id="IPR036396">
    <property type="entry name" value="Cyt_P450_sf"/>
</dbReference>
<evidence type="ECO:0000256" key="9">
    <source>
        <dbReference type="ARBA" id="ARBA00023002"/>
    </source>
</evidence>
<evidence type="ECO:0000256" key="4">
    <source>
        <dbReference type="ARBA" id="ARBA00010617"/>
    </source>
</evidence>
<dbReference type="GO" id="GO:0005789">
    <property type="term" value="C:endoplasmic reticulum membrane"/>
    <property type="evidence" value="ECO:0007669"/>
    <property type="project" value="UniProtKB-SubCell"/>
</dbReference>
<keyword evidence="10 13" id="KW-0408">Iron</keyword>
<evidence type="ECO:0000256" key="2">
    <source>
        <dbReference type="ARBA" id="ARBA00004174"/>
    </source>
</evidence>
<keyword evidence="8" id="KW-0492">Microsome</keyword>
<evidence type="ECO:0000256" key="11">
    <source>
        <dbReference type="ARBA" id="ARBA00023033"/>
    </source>
</evidence>
<evidence type="ECO:0000256" key="7">
    <source>
        <dbReference type="ARBA" id="ARBA00022824"/>
    </source>
</evidence>
<dbReference type="GO" id="GO:0004497">
    <property type="term" value="F:monooxygenase activity"/>
    <property type="evidence" value="ECO:0007669"/>
    <property type="project" value="UniProtKB-KW"/>
</dbReference>
<dbReference type="InterPro" id="IPR050476">
    <property type="entry name" value="Insect_CytP450_Detox"/>
</dbReference>
<keyword evidence="7" id="KW-0256">Endoplasmic reticulum</keyword>
<keyword evidence="6 13" id="KW-0479">Metal-binding</keyword>
<reference evidence="15" key="1">
    <citation type="submission" date="2023-06" db="EMBL/GenBank/DDBJ databases">
        <title>Identification of Cytochrome P450s in Maconellicoccus hirsutus.</title>
        <authorList>
            <person name="Selvamani S.B."/>
            <person name="Negi N."/>
            <person name="Nagarjuna Reddy K.V."/>
            <person name="Ramasamy G.G."/>
        </authorList>
    </citation>
    <scope>NUCLEOTIDE SEQUENCE</scope>
</reference>